<accession>A0AA41V645</accession>
<dbReference type="InterPro" id="IPR044861">
    <property type="entry name" value="IPNS-like_FE2OG_OXY"/>
</dbReference>
<evidence type="ECO:0000256" key="3">
    <source>
        <dbReference type="ARBA" id="ARBA00023002"/>
    </source>
</evidence>
<protein>
    <recommendedName>
        <fullName evidence="6">Fe2OG dioxygenase domain-containing protein</fullName>
    </recommendedName>
</protein>
<evidence type="ECO:0000256" key="4">
    <source>
        <dbReference type="ARBA" id="ARBA00023004"/>
    </source>
</evidence>
<evidence type="ECO:0000313" key="8">
    <source>
        <dbReference type="Proteomes" id="UP001177140"/>
    </source>
</evidence>
<comment type="similarity">
    <text evidence="1 5">Belongs to the iron/ascorbate-dependent oxidoreductase family.</text>
</comment>
<keyword evidence="3 5" id="KW-0560">Oxidoreductase</keyword>
<dbReference type="PANTHER" id="PTHR10209:SF884">
    <property type="entry name" value="1-AMINOCYCLOPROPANE-1-CARBOXYLATE OXIDASE HOMOLOG 1-LIKE"/>
    <property type="match status" value="1"/>
</dbReference>
<dbReference type="Pfam" id="PF03171">
    <property type="entry name" value="2OG-FeII_Oxy"/>
    <property type="match status" value="1"/>
</dbReference>
<dbReference type="Pfam" id="PF14226">
    <property type="entry name" value="DIOX_N"/>
    <property type="match status" value="1"/>
</dbReference>
<name>A0AA41V645_PAPNU</name>
<evidence type="ECO:0000259" key="6">
    <source>
        <dbReference type="PROSITE" id="PS51471"/>
    </source>
</evidence>
<feature type="domain" description="Fe2OG dioxygenase" evidence="6">
    <location>
        <begin position="216"/>
        <end position="317"/>
    </location>
</feature>
<dbReference type="InterPro" id="IPR027443">
    <property type="entry name" value="IPNS-like_sf"/>
</dbReference>
<keyword evidence="2 5" id="KW-0479">Metal-binding</keyword>
<evidence type="ECO:0000256" key="2">
    <source>
        <dbReference type="ARBA" id="ARBA00022723"/>
    </source>
</evidence>
<organism evidence="7 8">
    <name type="scientific">Papaver nudicaule</name>
    <name type="common">Iceland poppy</name>
    <dbReference type="NCBI Taxonomy" id="74823"/>
    <lineage>
        <taxon>Eukaryota</taxon>
        <taxon>Viridiplantae</taxon>
        <taxon>Streptophyta</taxon>
        <taxon>Embryophyta</taxon>
        <taxon>Tracheophyta</taxon>
        <taxon>Spermatophyta</taxon>
        <taxon>Magnoliopsida</taxon>
        <taxon>Ranunculales</taxon>
        <taxon>Papaveraceae</taxon>
        <taxon>Papaveroideae</taxon>
        <taxon>Papaver</taxon>
    </lineage>
</organism>
<proteinExistence type="inferred from homology"/>
<dbReference type="GO" id="GO:0051213">
    <property type="term" value="F:dioxygenase activity"/>
    <property type="evidence" value="ECO:0007669"/>
    <property type="project" value="UniProtKB-ARBA"/>
</dbReference>
<gene>
    <name evidence="7" type="ORF">MKW94_010879</name>
</gene>
<dbReference type="Proteomes" id="UP001177140">
    <property type="component" value="Unassembled WGS sequence"/>
</dbReference>
<dbReference type="Gene3D" id="2.60.120.330">
    <property type="entry name" value="B-lactam Antibiotic, Isopenicillin N Synthase, Chain"/>
    <property type="match status" value="1"/>
</dbReference>
<dbReference type="PANTHER" id="PTHR10209">
    <property type="entry name" value="OXIDOREDUCTASE, 2OG-FE II OXYGENASE FAMILY PROTEIN"/>
    <property type="match status" value="1"/>
</dbReference>
<dbReference type="EMBL" id="JAJJMA010120665">
    <property type="protein sequence ID" value="MCL7032181.1"/>
    <property type="molecule type" value="Genomic_DNA"/>
</dbReference>
<dbReference type="FunFam" id="2.60.120.330:FF:000005">
    <property type="entry name" value="1-aminocyclopropane-1-carboxylate oxidase homolog 1"/>
    <property type="match status" value="1"/>
</dbReference>
<dbReference type="PROSITE" id="PS51471">
    <property type="entry name" value="FE2OG_OXY"/>
    <property type="match status" value="1"/>
</dbReference>
<keyword evidence="8" id="KW-1185">Reference proteome</keyword>
<keyword evidence="4 5" id="KW-0408">Iron</keyword>
<sequence>MGIAQLGEVHIDDRNKELKAFDESKSGVKGIVDSGIEKIPRMFVRTQDEFTEDLAYTEARGDQFQIPVIDLQDIDCRRNEIIDEIRRASMTWGFFQFVNYGIPISVTNELLEGIRRFHEMDTEVKKQFYVRDLSQKVQYDSNFDLYQARSANWKDTLRCRLLNPDPIDPQLLPSTCRDIMVEYWKHMMNLGDTVAELLSEALGLSKDHLKGSTDCTQYLTLAGHYSPACPEPDLTLGSTKHSDQSFFTILLTDHHPGLQVLHQNQWVNIKPIPGALTINIGDLIQLLSNDKFKSSQHRVVASNVGPRISVACFFRASVEKPTLLYPIRELISESNPPVYQDTTFKEFVKYSHSRRPNDVSSLNYFKL</sequence>
<dbReference type="AlphaFoldDB" id="A0AA41V645"/>
<dbReference type="SUPFAM" id="SSF51197">
    <property type="entry name" value="Clavaminate synthase-like"/>
    <property type="match status" value="1"/>
</dbReference>
<dbReference type="GO" id="GO:0046872">
    <property type="term" value="F:metal ion binding"/>
    <property type="evidence" value="ECO:0007669"/>
    <property type="project" value="UniProtKB-KW"/>
</dbReference>
<evidence type="ECO:0000256" key="5">
    <source>
        <dbReference type="RuleBase" id="RU003682"/>
    </source>
</evidence>
<dbReference type="InterPro" id="IPR026992">
    <property type="entry name" value="DIOX_N"/>
</dbReference>
<evidence type="ECO:0000313" key="7">
    <source>
        <dbReference type="EMBL" id="MCL7032181.1"/>
    </source>
</evidence>
<dbReference type="InterPro" id="IPR005123">
    <property type="entry name" value="Oxoglu/Fe-dep_dioxygenase_dom"/>
</dbReference>
<evidence type="ECO:0000256" key="1">
    <source>
        <dbReference type="ARBA" id="ARBA00008056"/>
    </source>
</evidence>
<reference evidence="7" key="1">
    <citation type="submission" date="2022-03" db="EMBL/GenBank/DDBJ databases">
        <title>A functionally conserved STORR gene fusion in Papaver species that diverged 16.8 million years ago.</title>
        <authorList>
            <person name="Catania T."/>
        </authorList>
    </citation>
    <scope>NUCLEOTIDE SEQUENCE</scope>
    <source>
        <strain evidence="7">S-191538</strain>
    </source>
</reference>
<comment type="caution">
    <text evidence="7">The sequence shown here is derived from an EMBL/GenBank/DDBJ whole genome shotgun (WGS) entry which is preliminary data.</text>
</comment>